<gene>
    <name evidence="2" type="ORF">BLTE_08300</name>
</gene>
<evidence type="ECO:0000313" key="3">
    <source>
        <dbReference type="Proteomes" id="UP000266934"/>
    </source>
</evidence>
<protein>
    <recommendedName>
        <fullName evidence="4">PsiF repeat-containing protein</fullName>
    </recommendedName>
</protein>
<proteinExistence type="predicted"/>
<reference evidence="2 3" key="1">
    <citation type="submission" date="2018-08" db="EMBL/GenBank/DDBJ databases">
        <title>Complete genome sequencing of Blastochloris tepida GI.</title>
        <authorList>
            <person name="Tsukatani Y."/>
            <person name="Mori H."/>
        </authorList>
    </citation>
    <scope>NUCLEOTIDE SEQUENCE [LARGE SCALE GENOMIC DNA]</scope>
    <source>
        <strain evidence="2 3">GI</strain>
    </source>
</reference>
<dbReference type="OrthoDB" id="8402975at2"/>
<sequence>MLRFGIAVLTATLLAGPALADSCKATADAKKLHGAALTSFMKKCETDAKTACDAQAADKKLHGAAQTSFTTKCVRDAVGQ</sequence>
<dbReference type="RefSeq" id="WP_126397885.1">
    <property type="nucleotide sequence ID" value="NZ_AP018907.1"/>
</dbReference>
<dbReference type="KEGG" id="blag:BLTE_08300"/>
<evidence type="ECO:0000313" key="2">
    <source>
        <dbReference type="EMBL" id="BBF92145.1"/>
    </source>
</evidence>
<feature type="chain" id="PRO_5016897208" description="PsiF repeat-containing protein" evidence="1">
    <location>
        <begin position="21"/>
        <end position="80"/>
    </location>
</feature>
<accession>A0A348FXW2</accession>
<organism evidence="2 3">
    <name type="scientific">Blastochloris tepida</name>
    <dbReference type="NCBI Taxonomy" id="2233851"/>
    <lineage>
        <taxon>Bacteria</taxon>
        <taxon>Pseudomonadati</taxon>
        <taxon>Pseudomonadota</taxon>
        <taxon>Alphaproteobacteria</taxon>
        <taxon>Hyphomicrobiales</taxon>
        <taxon>Blastochloridaceae</taxon>
        <taxon>Blastochloris</taxon>
    </lineage>
</organism>
<name>A0A348FXW2_9HYPH</name>
<dbReference type="EMBL" id="AP018907">
    <property type="protein sequence ID" value="BBF92145.1"/>
    <property type="molecule type" value="Genomic_DNA"/>
</dbReference>
<evidence type="ECO:0000256" key="1">
    <source>
        <dbReference type="SAM" id="SignalP"/>
    </source>
</evidence>
<dbReference type="Proteomes" id="UP000266934">
    <property type="component" value="Chromosome"/>
</dbReference>
<dbReference type="AlphaFoldDB" id="A0A348FXW2"/>
<feature type="signal peptide" evidence="1">
    <location>
        <begin position="1"/>
        <end position="20"/>
    </location>
</feature>
<evidence type="ECO:0008006" key="4">
    <source>
        <dbReference type="Google" id="ProtNLM"/>
    </source>
</evidence>
<keyword evidence="3" id="KW-1185">Reference proteome</keyword>
<keyword evidence="1" id="KW-0732">Signal</keyword>